<protein>
    <submittedName>
        <fullName evidence="1">Uncharacterized protein</fullName>
    </submittedName>
</protein>
<dbReference type="EMBL" id="MK500370">
    <property type="protein sequence ID" value="QBK87856.1"/>
    <property type="molecule type" value="Genomic_DNA"/>
</dbReference>
<organism evidence="1">
    <name type="scientific">Marseillevirus LCMAC202</name>
    <dbReference type="NCBI Taxonomy" id="2506606"/>
    <lineage>
        <taxon>Viruses</taxon>
        <taxon>Varidnaviria</taxon>
        <taxon>Bamfordvirae</taxon>
        <taxon>Nucleocytoviricota</taxon>
        <taxon>Megaviricetes</taxon>
        <taxon>Pimascovirales</taxon>
        <taxon>Pimascovirales incertae sedis</taxon>
        <taxon>Marseilleviridae</taxon>
    </lineage>
</organism>
<proteinExistence type="predicted"/>
<accession>A0A481YZG8</accession>
<reference evidence="1" key="1">
    <citation type="journal article" date="2019" name="MBio">
        <title>Virus Genomes from Deep Sea Sediments Expand the Ocean Megavirome and Support Independent Origins of Viral Gigantism.</title>
        <authorList>
            <person name="Backstrom D."/>
            <person name="Yutin N."/>
            <person name="Jorgensen S.L."/>
            <person name="Dharamshi J."/>
            <person name="Homa F."/>
            <person name="Zaremba-Niedwiedzka K."/>
            <person name="Spang A."/>
            <person name="Wolf Y.I."/>
            <person name="Koonin E.V."/>
            <person name="Ettema T.J."/>
        </authorList>
    </citation>
    <scope>NUCLEOTIDE SEQUENCE</scope>
</reference>
<name>A0A481YZG8_9VIRU</name>
<sequence length="318" mass="36522">MNETNKLPKGASKWWNKPVNELTDEQRAIKRQYARELYKKKREPSLADYKQRVATLEDDIQFSQLIIENYKIRLRKQLDNNNMSDVQKLSEYPKQIINKEDYVHFINSNSTLPTILCSGDVFHDALTVMAATKSKLVKIRYPVPRHKREGGGVCSGVSEVTIKRVGTGQNQLVLQLNQGFDCLFGLQVPGNIIAVTVELQKGCPCEEQCEDLPAHQSSDGRRSILIQETETYICSKFKGSKCTFDPPLIHPQWAAMWIVVTFDNSLRLEKWEPDPIVEIETGYIETEVRNQLCKRRRVSFTRELLRDQSNDHGHQSGV</sequence>
<gene>
    <name evidence="1" type="ORF">LCMAC202_02170</name>
</gene>
<evidence type="ECO:0000313" key="1">
    <source>
        <dbReference type="EMBL" id="QBK87856.1"/>
    </source>
</evidence>